<evidence type="ECO:0000256" key="1">
    <source>
        <dbReference type="SAM" id="Phobius"/>
    </source>
</evidence>
<feature type="transmembrane region" description="Helical" evidence="1">
    <location>
        <begin position="213"/>
        <end position="233"/>
    </location>
</feature>
<dbReference type="EMBL" id="JAGGMS010000001">
    <property type="protein sequence ID" value="MBP2178722.1"/>
    <property type="molecule type" value="Genomic_DNA"/>
</dbReference>
<protein>
    <submittedName>
        <fullName evidence="2">ABC-2 type transport system permease protein</fullName>
    </submittedName>
</protein>
<dbReference type="Proteomes" id="UP000741013">
    <property type="component" value="Unassembled WGS sequence"/>
</dbReference>
<accession>A0ABS4PH40</accession>
<feature type="transmembrane region" description="Helical" evidence="1">
    <location>
        <begin position="76"/>
        <end position="98"/>
    </location>
</feature>
<keyword evidence="3" id="KW-1185">Reference proteome</keyword>
<feature type="transmembrane region" description="Helical" evidence="1">
    <location>
        <begin position="268"/>
        <end position="287"/>
    </location>
</feature>
<proteinExistence type="predicted"/>
<dbReference type="RefSeq" id="WP_209662343.1">
    <property type="nucleotide sequence ID" value="NZ_JAGGMS010000001.1"/>
</dbReference>
<gene>
    <name evidence="2" type="ORF">JOM49_000248</name>
</gene>
<evidence type="ECO:0000313" key="3">
    <source>
        <dbReference type="Proteomes" id="UP000741013"/>
    </source>
</evidence>
<reference evidence="2 3" key="1">
    <citation type="submission" date="2021-03" db="EMBL/GenBank/DDBJ databases">
        <title>Sequencing the genomes of 1000 actinobacteria strains.</title>
        <authorList>
            <person name="Klenk H.-P."/>
        </authorList>
    </citation>
    <scope>NUCLEOTIDE SEQUENCE [LARGE SCALE GENOMIC DNA]</scope>
    <source>
        <strain evidence="2 3">DSM 45510</strain>
    </source>
</reference>
<dbReference type="Pfam" id="PF12679">
    <property type="entry name" value="ABC2_membrane_2"/>
    <property type="match status" value="1"/>
</dbReference>
<evidence type="ECO:0000313" key="2">
    <source>
        <dbReference type="EMBL" id="MBP2178722.1"/>
    </source>
</evidence>
<keyword evidence="1" id="KW-1133">Transmembrane helix</keyword>
<feature type="transmembrane region" description="Helical" evidence="1">
    <location>
        <begin position="138"/>
        <end position="162"/>
    </location>
</feature>
<feature type="transmembrane region" description="Helical" evidence="1">
    <location>
        <begin position="36"/>
        <end position="56"/>
    </location>
</feature>
<sequence length="291" mass="29308">MTAIAALPHPTPARAIGVPRLLRAELRWIFRRPRTLAVLGLLAAMPAVIGIGLTFVDGPPSGGSGGPDNGGDSLLVAAAGNALVLPIAALTMGLGLLLPLAAAMASADALAGESSHGTLRGWLLSPVSRGRLLAVKALGVGVVVLVAVTAMAVVGVVTGVILNGTDAIFTLSGTTPGFGAVLGKIAIAVLWVTLQAWAIGAVALAISACTEHPMLVVASVLGGVIVSSVLQLLDSLSWLHPFLLNSSWEALADVLRDPVPTASLLEGAIRAACYIAIGLSLAYARIITKDG</sequence>
<feature type="transmembrane region" description="Helical" evidence="1">
    <location>
        <begin position="182"/>
        <end position="206"/>
    </location>
</feature>
<keyword evidence="1" id="KW-0812">Transmembrane</keyword>
<dbReference type="PANTHER" id="PTHR37305">
    <property type="entry name" value="INTEGRAL MEMBRANE PROTEIN-RELATED"/>
    <property type="match status" value="1"/>
</dbReference>
<name>A0ABS4PH40_9PSEU</name>
<dbReference type="PANTHER" id="PTHR37305:SF1">
    <property type="entry name" value="MEMBRANE PROTEIN"/>
    <property type="match status" value="1"/>
</dbReference>
<organism evidence="2 3">
    <name type="scientific">Amycolatopsis magusensis</name>
    <dbReference type="NCBI Taxonomy" id="882444"/>
    <lineage>
        <taxon>Bacteria</taxon>
        <taxon>Bacillati</taxon>
        <taxon>Actinomycetota</taxon>
        <taxon>Actinomycetes</taxon>
        <taxon>Pseudonocardiales</taxon>
        <taxon>Pseudonocardiaceae</taxon>
        <taxon>Amycolatopsis</taxon>
    </lineage>
</organism>
<comment type="caution">
    <text evidence="2">The sequence shown here is derived from an EMBL/GenBank/DDBJ whole genome shotgun (WGS) entry which is preliminary data.</text>
</comment>
<keyword evidence="1" id="KW-0472">Membrane</keyword>